<evidence type="ECO:0000313" key="3">
    <source>
        <dbReference type="Proteomes" id="UP000765509"/>
    </source>
</evidence>
<dbReference type="AlphaFoldDB" id="A0A9Q3BA60"/>
<feature type="compositionally biased region" description="Polar residues" evidence="1">
    <location>
        <begin position="103"/>
        <end position="114"/>
    </location>
</feature>
<organism evidence="2 3">
    <name type="scientific">Austropuccinia psidii MF-1</name>
    <dbReference type="NCBI Taxonomy" id="1389203"/>
    <lineage>
        <taxon>Eukaryota</taxon>
        <taxon>Fungi</taxon>
        <taxon>Dikarya</taxon>
        <taxon>Basidiomycota</taxon>
        <taxon>Pucciniomycotina</taxon>
        <taxon>Pucciniomycetes</taxon>
        <taxon>Pucciniales</taxon>
        <taxon>Sphaerophragmiaceae</taxon>
        <taxon>Austropuccinia</taxon>
    </lineage>
</organism>
<proteinExistence type="predicted"/>
<dbReference type="Proteomes" id="UP000765509">
    <property type="component" value="Unassembled WGS sequence"/>
</dbReference>
<name>A0A9Q3BA60_9BASI</name>
<evidence type="ECO:0000313" key="2">
    <source>
        <dbReference type="EMBL" id="MBW0461387.1"/>
    </source>
</evidence>
<evidence type="ECO:0000256" key="1">
    <source>
        <dbReference type="SAM" id="MobiDB-lite"/>
    </source>
</evidence>
<sequence length="114" mass="12833">MVITKGWTPRRQLKLLEERAASITENQATIQAIKEQPNQKEHTLIPSGSQEVNQQDSPVASHHSGTSRSVTKSNHSAQCKVLSRRRQESKGEKRLLSARGKESQTPLSRSFCNW</sequence>
<comment type="caution">
    <text evidence="2">The sequence shown here is derived from an EMBL/GenBank/DDBJ whole genome shotgun (WGS) entry which is preliminary data.</text>
</comment>
<keyword evidence="3" id="KW-1185">Reference proteome</keyword>
<reference evidence="2" key="1">
    <citation type="submission" date="2021-03" db="EMBL/GenBank/DDBJ databases">
        <title>Draft genome sequence of rust myrtle Austropuccinia psidii MF-1, a brazilian biotype.</title>
        <authorList>
            <person name="Quecine M.C."/>
            <person name="Pachon D.M.R."/>
            <person name="Bonatelli M.L."/>
            <person name="Correr F.H."/>
            <person name="Franceschini L.M."/>
            <person name="Leite T.F."/>
            <person name="Margarido G.R.A."/>
            <person name="Almeida C.A."/>
            <person name="Ferrarezi J.A."/>
            <person name="Labate C.A."/>
        </authorList>
    </citation>
    <scope>NUCLEOTIDE SEQUENCE</scope>
    <source>
        <strain evidence="2">MF-1</strain>
    </source>
</reference>
<feature type="compositionally biased region" description="Polar residues" evidence="1">
    <location>
        <begin position="46"/>
        <end position="77"/>
    </location>
</feature>
<accession>A0A9Q3BA60</accession>
<gene>
    <name evidence="2" type="ORF">O181_001102</name>
</gene>
<protein>
    <submittedName>
        <fullName evidence="2">Uncharacterized protein</fullName>
    </submittedName>
</protein>
<feature type="region of interest" description="Disordered" evidence="1">
    <location>
        <begin position="34"/>
        <end position="114"/>
    </location>
</feature>
<feature type="compositionally biased region" description="Basic and acidic residues" evidence="1">
    <location>
        <begin position="85"/>
        <end position="102"/>
    </location>
</feature>
<dbReference type="EMBL" id="AVOT02000150">
    <property type="protein sequence ID" value="MBW0461387.1"/>
    <property type="molecule type" value="Genomic_DNA"/>
</dbReference>